<keyword evidence="5" id="KW-1185">Reference proteome</keyword>
<evidence type="ECO:0000313" key="4">
    <source>
        <dbReference type="EMBL" id="STY31306.1"/>
    </source>
</evidence>
<organism evidence="4 5">
    <name type="scientific">Legionella wadsworthii</name>
    <dbReference type="NCBI Taxonomy" id="28088"/>
    <lineage>
        <taxon>Bacteria</taxon>
        <taxon>Pseudomonadati</taxon>
        <taxon>Pseudomonadota</taxon>
        <taxon>Gammaproteobacteria</taxon>
        <taxon>Legionellales</taxon>
        <taxon>Legionellaceae</taxon>
        <taxon>Legionella</taxon>
    </lineage>
</organism>
<evidence type="ECO:0000256" key="2">
    <source>
        <dbReference type="PROSITE-ProRule" id="PRU00169"/>
    </source>
</evidence>
<name>A0A378LUH6_9GAMM</name>
<dbReference type="InterPro" id="IPR050595">
    <property type="entry name" value="Bact_response_regulator"/>
</dbReference>
<evidence type="ECO:0000259" key="3">
    <source>
        <dbReference type="PROSITE" id="PS50110"/>
    </source>
</evidence>
<dbReference type="InterPro" id="IPR011006">
    <property type="entry name" value="CheY-like_superfamily"/>
</dbReference>
<dbReference type="Pfam" id="PF00072">
    <property type="entry name" value="Response_reg"/>
    <property type="match status" value="1"/>
</dbReference>
<reference evidence="4 5" key="1">
    <citation type="submission" date="2018-06" db="EMBL/GenBank/DDBJ databases">
        <authorList>
            <consortium name="Pathogen Informatics"/>
            <person name="Doyle S."/>
        </authorList>
    </citation>
    <scope>NUCLEOTIDE SEQUENCE [LARGE SCALE GENOMIC DNA]</scope>
    <source>
        <strain evidence="4 5">NCTC11532</strain>
    </source>
</reference>
<dbReference type="Gene3D" id="3.40.50.2300">
    <property type="match status" value="1"/>
</dbReference>
<proteinExistence type="predicted"/>
<keyword evidence="1 2" id="KW-0597">Phosphoprotein</keyword>
<dbReference type="SMART" id="SM00448">
    <property type="entry name" value="REC"/>
    <property type="match status" value="1"/>
</dbReference>
<evidence type="ECO:0000313" key="5">
    <source>
        <dbReference type="Proteomes" id="UP000255297"/>
    </source>
</evidence>
<dbReference type="PANTHER" id="PTHR44591">
    <property type="entry name" value="STRESS RESPONSE REGULATOR PROTEIN 1"/>
    <property type="match status" value="1"/>
</dbReference>
<dbReference type="PANTHER" id="PTHR44591:SF3">
    <property type="entry name" value="RESPONSE REGULATORY DOMAIN-CONTAINING PROTEIN"/>
    <property type="match status" value="1"/>
</dbReference>
<dbReference type="RefSeq" id="WP_031566332.1">
    <property type="nucleotide sequence ID" value="NZ_CAAAIS010000016.1"/>
</dbReference>
<gene>
    <name evidence="4" type="primary">phoP</name>
    <name evidence="4" type="ORF">NCTC11532_02835</name>
</gene>
<dbReference type="PROSITE" id="PS50110">
    <property type="entry name" value="RESPONSE_REGULATORY"/>
    <property type="match status" value="1"/>
</dbReference>
<evidence type="ECO:0000256" key="1">
    <source>
        <dbReference type="ARBA" id="ARBA00022553"/>
    </source>
</evidence>
<dbReference type="Proteomes" id="UP000255297">
    <property type="component" value="Unassembled WGS sequence"/>
</dbReference>
<feature type="modified residue" description="4-aspartylphosphate" evidence="2">
    <location>
        <position position="57"/>
    </location>
</feature>
<sequence length="131" mass="14760">MKTELKKILYAEDEEDIRAIAQIALEDIGGFEVKYCTNGEDALTAAQTFIPDLILLDVMMPIKDGPTTLHELRGLNEFSAIPAVFMTAKIQAQEIKEYKEMGVVDVISKPFDPLELSNQLNEIWVRCNGRE</sequence>
<feature type="domain" description="Response regulatory" evidence="3">
    <location>
        <begin position="7"/>
        <end position="124"/>
    </location>
</feature>
<protein>
    <submittedName>
        <fullName evidence="4">Two-component response regulator</fullName>
    </submittedName>
</protein>
<dbReference type="STRING" id="1122170.GCA_000701265_01299"/>
<dbReference type="EMBL" id="UGPB01000001">
    <property type="protein sequence ID" value="STY31306.1"/>
    <property type="molecule type" value="Genomic_DNA"/>
</dbReference>
<dbReference type="GO" id="GO:0000160">
    <property type="term" value="P:phosphorelay signal transduction system"/>
    <property type="evidence" value="ECO:0007669"/>
    <property type="project" value="InterPro"/>
</dbReference>
<dbReference type="SUPFAM" id="SSF52172">
    <property type="entry name" value="CheY-like"/>
    <property type="match status" value="1"/>
</dbReference>
<dbReference type="OrthoDB" id="9800897at2"/>
<dbReference type="InterPro" id="IPR001789">
    <property type="entry name" value="Sig_transdc_resp-reg_receiver"/>
</dbReference>
<accession>A0A378LUH6</accession>
<dbReference type="AlphaFoldDB" id="A0A378LUH6"/>